<feature type="compositionally biased region" description="Polar residues" evidence="1">
    <location>
        <begin position="165"/>
        <end position="189"/>
    </location>
</feature>
<dbReference type="GO" id="GO:0007229">
    <property type="term" value="P:integrin-mediated signaling pathway"/>
    <property type="evidence" value="ECO:0007669"/>
    <property type="project" value="InterPro"/>
</dbReference>
<sequence length="317" mass="34600">MDWSDHALWWPSKNIWLTRTRSTLDQYGVQADALLHFTPMHKNLRVQLPDLRYLDMKVDFSVKTFSAVIHLCKDLGVRHPEELSLCKPLEPYHLKQNYNSMPKKKVENGNPRNGHPNLPPDTNTFIANSSPDGSTGSLDKSGFMCAPVTPSKPPPSSTPVSSPVGNTGTWGRSGFGSDTNGFSPNLSNSISSEQLNGSYDSFLAQAPPAPSPEARKHMVRPKSLIEKARMNVAGLLIISKQYKAKYGYGLSKWWQFSSGMVAAPGTQSVVGDDGGDVCSTGHLDSATLEMTTSAVRHRRPRECDPGDDDVGDTAQGT</sequence>
<accession>A0AA38M9L6</accession>
<evidence type="ECO:0000256" key="1">
    <source>
        <dbReference type="SAM" id="MobiDB-lite"/>
    </source>
</evidence>
<evidence type="ECO:0000313" key="3">
    <source>
        <dbReference type="EMBL" id="KAJ3648276.1"/>
    </source>
</evidence>
<protein>
    <recommendedName>
        <fullName evidence="2">Kindlin-2 N-terminal domain-containing protein</fullName>
    </recommendedName>
</protein>
<reference evidence="3" key="1">
    <citation type="journal article" date="2023" name="G3 (Bethesda)">
        <title>Whole genome assemblies of Zophobas morio and Tenebrio molitor.</title>
        <authorList>
            <person name="Kaur S."/>
            <person name="Stinson S.A."/>
            <person name="diCenzo G.C."/>
        </authorList>
    </citation>
    <scope>NUCLEOTIDE SEQUENCE</scope>
    <source>
        <strain evidence="3">QUZm001</strain>
    </source>
</reference>
<feature type="compositionally biased region" description="Polar residues" evidence="1">
    <location>
        <begin position="120"/>
        <end position="138"/>
    </location>
</feature>
<dbReference type="InterPro" id="IPR040790">
    <property type="entry name" value="Kindlin_2_N"/>
</dbReference>
<feature type="domain" description="Kindlin-2 N-terminal" evidence="2">
    <location>
        <begin position="2"/>
        <end position="42"/>
    </location>
</feature>
<gene>
    <name evidence="3" type="ORF">Zmor_020090</name>
</gene>
<keyword evidence="4" id="KW-1185">Reference proteome</keyword>
<comment type="caution">
    <text evidence="3">The sequence shown here is derived from an EMBL/GenBank/DDBJ whole genome shotgun (WGS) entry which is preliminary data.</text>
</comment>
<dbReference type="Pfam" id="PF18124">
    <property type="entry name" value="Kindlin_2_N"/>
    <property type="match status" value="1"/>
</dbReference>
<evidence type="ECO:0000313" key="4">
    <source>
        <dbReference type="Proteomes" id="UP001168821"/>
    </source>
</evidence>
<dbReference type="GO" id="GO:0030055">
    <property type="term" value="C:cell-substrate junction"/>
    <property type="evidence" value="ECO:0007669"/>
    <property type="project" value="TreeGrafter"/>
</dbReference>
<feature type="region of interest" description="Disordered" evidence="1">
    <location>
        <begin position="291"/>
        <end position="317"/>
    </location>
</feature>
<name>A0AA38M9L6_9CUCU</name>
<dbReference type="Gene3D" id="3.10.20.90">
    <property type="entry name" value="Phosphatidylinositol 3-kinase Catalytic Subunit, Chain A, domain 1"/>
    <property type="match status" value="2"/>
</dbReference>
<dbReference type="GO" id="GO:0005178">
    <property type="term" value="F:integrin binding"/>
    <property type="evidence" value="ECO:0007669"/>
    <property type="project" value="TreeGrafter"/>
</dbReference>
<dbReference type="InterPro" id="IPR037843">
    <property type="entry name" value="Kindlin/fermitin"/>
</dbReference>
<feature type="region of interest" description="Disordered" evidence="1">
    <location>
        <begin position="101"/>
        <end position="189"/>
    </location>
</feature>
<dbReference type="PANTHER" id="PTHR16160">
    <property type="entry name" value="FERMITIN 2-RELATED"/>
    <property type="match status" value="1"/>
</dbReference>
<dbReference type="AlphaFoldDB" id="A0AA38M9L6"/>
<dbReference type="EMBL" id="JALNTZ010000006">
    <property type="protein sequence ID" value="KAJ3648276.1"/>
    <property type="molecule type" value="Genomic_DNA"/>
</dbReference>
<dbReference type="GO" id="GO:0007160">
    <property type="term" value="P:cell-matrix adhesion"/>
    <property type="evidence" value="ECO:0007669"/>
    <property type="project" value="TreeGrafter"/>
</dbReference>
<organism evidence="3 4">
    <name type="scientific">Zophobas morio</name>
    <dbReference type="NCBI Taxonomy" id="2755281"/>
    <lineage>
        <taxon>Eukaryota</taxon>
        <taxon>Metazoa</taxon>
        <taxon>Ecdysozoa</taxon>
        <taxon>Arthropoda</taxon>
        <taxon>Hexapoda</taxon>
        <taxon>Insecta</taxon>
        <taxon>Pterygota</taxon>
        <taxon>Neoptera</taxon>
        <taxon>Endopterygota</taxon>
        <taxon>Coleoptera</taxon>
        <taxon>Polyphaga</taxon>
        <taxon>Cucujiformia</taxon>
        <taxon>Tenebrionidae</taxon>
        <taxon>Zophobas</taxon>
    </lineage>
</organism>
<evidence type="ECO:0000259" key="2">
    <source>
        <dbReference type="Pfam" id="PF18124"/>
    </source>
</evidence>
<dbReference type="Proteomes" id="UP001168821">
    <property type="component" value="Unassembled WGS sequence"/>
</dbReference>
<proteinExistence type="predicted"/>
<dbReference type="PANTHER" id="PTHR16160:SF13">
    <property type="entry name" value="FERMITIN 2-RELATED"/>
    <property type="match status" value="1"/>
</dbReference>